<accession>A0A9N9EFR6</accession>
<dbReference type="OrthoDB" id="2423892at2759"/>
<feature type="region of interest" description="Disordered" evidence="1">
    <location>
        <begin position="1"/>
        <end position="23"/>
    </location>
</feature>
<evidence type="ECO:0000313" key="3">
    <source>
        <dbReference type="Proteomes" id="UP000789342"/>
    </source>
</evidence>
<evidence type="ECO:0000313" key="2">
    <source>
        <dbReference type="EMBL" id="CAG8673098.1"/>
    </source>
</evidence>
<feature type="non-terminal residue" evidence="2">
    <location>
        <position position="59"/>
    </location>
</feature>
<dbReference type="AlphaFoldDB" id="A0A9N9EFR6"/>
<comment type="caution">
    <text evidence="2">The sequence shown here is derived from an EMBL/GenBank/DDBJ whole genome shotgun (WGS) entry which is preliminary data.</text>
</comment>
<gene>
    <name evidence="2" type="ORF">AMORRO_LOCUS10908</name>
</gene>
<organism evidence="2 3">
    <name type="scientific">Acaulospora morrowiae</name>
    <dbReference type="NCBI Taxonomy" id="94023"/>
    <lineage>
        <taxon>Eukaryota</taxon>
        <taxon>Fungi</taxon>
        <taxon>Fungi incertae sedis</taxon>
        <taxon>Mucoromycota</taxon>
        <taxon>Glomeromycotina</taxon>
        <taxon>Glomeromycetes</taxon>
        <taxon>Diversisporales</taxon>
        <taxon>Acaulosporaceae</taxon>
        <taxon>Acaulospora</taxon>
    </lineage>
</organism>
<protein>
    <submittedName>
        <fullName evidence="2">7684_t:CDS:1</fullName>
    </submittedName>
</protein>
<evidence type="ECO:0000256" key="1">
    <source>
        <dbReference type="SAM" id="MobiDB-lite"/>
    </source>
</evidence>
<dbReference type="Proteomes" id="UP000789342">
    <property type="component" value="Unassembled WGS sequence"/>
</dbReference>
<reference evidence="2" key="1">
    <citation type="submission" date="2021-06" db="EMBL/GenBank/DDBJ databases">
        <authorList>
            <person name="Kallberg Y."/>
            <person name="Tangrot J."/>
            <person name="Rosling A."/>
        </authorList>
    </citation>
    <scope>NUCLEOTIDE SEQUENCE</scope>
    <source>
        <strain evidence="2">CL551</strain>
    </source>
</reference>
<name>A0A9N9EFR6_9GLOM</name>
<proteinExistence type="predicted"/>
<sequence length="59" mass="6926">MELKQPTKESVENAKLRDTELNEGNVKRDAEIIELRSKIAKLEYIIEESRLKIPRSEEN</sequence>
<keyword evidence="3" id="KW-1185">Reference proteome</keyword>
<dbReference type="EMBL" id="CAJVPV010012854">
    <property type="protein sequence ID" value="CAG8673098.1"/>
    <property type="molecule type" value="Genomic_DNA"/>
</dbReference>